<evidence type="ECO:0000313" key="8">
    <source>
        <dbReference type="Proteomes" id="UP000799766"/>
    </source>
</evidence>
<dbReference type="GO" id="GO:0016020">
    <property type="term" value="C:membrane"/>
    <property type="evidence" value="ECO:0007669"/>
    <property type="project" value="UniProtKB-SubCell"/>
</dbReference>
<dbReference type="Gene3D" id="1.20.58.340">
    <property type="entry name" value="Magnesium transport protein CorA, transmembrane region"/>
    <property type="match status" value="1"/>
</dbReference>
<dbReference type="InterPro" id="IPR045863">
    <property type="entry name" value="CorA_TM1_TM2"/>
</dbReference>
<keyword evidence="5" id="KW-0175">Coiled coil</keyword>
<evidence type="ECO:0000256" key="6">
    <source>
        <dbReference type="SAM" id="Phobius"/>
    </source>
</evidence>
<feature type="transmembrane region" description="Helical" evidence="6">
    <location>
        <begin position="259"/>
        <end position="277"/>
    </location>
</feature>
<dbReference type="Proteomes" id="UP000799766">
    <property type="component" value="Unassembled WGS sequence"/>
</dbReference>
<evidence type="ECO:0000256" key="2">
    <source>
        <dbReference type="ARBA" id="ARBA00022692"/>
    </source>
</evidence>
<reference evidence="7" key="1">
    <citation type="journal article" date="2020" name="Stud. Mycol.">
        <title>101 Dothideomycetes genomes: a test case for predicting lifestyles and emergence of pathogens.</title>
        <authorList>
            <person name="Haridas S."/>
            <person name="Albert R."/>
            <person name="Binder M."/>
            <person name="Bloem J."/>
            <person name="Labutti K."/>
            <person name="Salamov A."/>
            <person name="Andreopoulos B."/>
            <person name="Baker S."/>
            <person name="Barry K."/>
            <person name="Bills G."/>
            <person name="Bluhm B."/>
            <person name="Cannon C."/>
            <person name="Castanera R."/>
            <person name="Culley D."/>
            <person name="Daum C."/>
            <person name="Ezra D."/>
            <person name="Gonzalez J."/>
            <person name="Henrissat B."/>
            <person name="Kuo A."/>
            <person name="Liang C."/>
            <person name="Lipzen A."/>
            <person name="Lutzoni F."/>
            <person name="Magnuson J."/>
            <person name="Mondo S."/>
            <person name="Nolan M."/>
            <person name="Ohm R."/>
            <person name="Pangilinan J."/>
            <person name="Park H.-J."/>
            <person name="Ramirez L."/>
            <person name="Alfaro M."/>
            <person name="Sun H."/>
            <person name="Tritt A."/>
            <person name="Yoshinaga Y."/>
            <person name="Zwiers L.-H."/>
            <person name="Turgeon B."/>
            <person name="Goodwin S."/>
            <person name="Spatafora J."/>
            <person name="Crous P."/>
            <person name="Grigoriev I."/>
        </authorList>
    </citation>
    <scope>NUCLEOTIDE SEQUENCE</scope>
    <source>
        <strain evidence="7">ATCC 16933</strain>
    </source>
</reference>
<feature type="transmembrane region" description="Helical" evidence="6">
    <location>
        <begin position="226"/>
        <end position="247"/>
    </location>
</feature>
<name>A0A6A6NW97_9PEZI</name>
<sequence length="310" mass="36686">MRKCCSAALGRLVISNSQNASLRSRHKGMQEEGYRVVTLKVPLHSDAIDGRDYSQRDLRREFRQILDKHSTTRVLRSHSPEYLNSLEYLMMAVTMDLFRAILECWQPFITELFVHLELARLNADLKADLRHRQTDFSCLRRLAKLLRDLHLAFQHTYDSMSLHPEQFDAARLRGIKLEFKDKVEELIRRADETRQMKDSKLKELDSELKTRMTKSNEAQEKSLKRLTVLAEIFLPFSLACSLLSMSIRVVDLGFLWYDFFGLSTTIMFLTFTTYLWMRRWDRYPHKPPRIQKLRWPILSLIVEISRISWG</sequence>
<evidence type="ECO:0000256" key="4">
    <source>
        <dbReference type="ARBA" id="ARBA00023136"/>
    </source>
</evidence>
<keyword evidence="8" id="KW-1185">Reference proteome</keyword>
<dbReference type="EMBL" id="MU001684">
    <property type="protein sequence ID" value="KAF2456065.1"/>
    <property type="molecule type" value="Genomic_DNA"/>
</dbReference>
<dbReference type="AlphaFoldDB" id="A0A6A6NW97"/>
<accession>A0A6A6NW97</accession>
<keyword evidence="2 6" id="KW-0812">Transmembrane</keyword>
<evidence type="ECO:0000313" key="7">
    <source>
        <dbReference type="EMBL" id="KAF2456065.1"/>
    </source>
</evidence>
<protein>
    <submittedName>
        <fullName evidence="7">Uncharacterized protein</fullName>
    </submittedName>
</protein>
<gene>
    <name evidence="7" type="ORF">BDY21DRAFT_55453</name>
</gene>
<comment type="subcellular location">
    <subcellularLocation>
        <location evidence="1">Membrane</location>
        <topology evidence="1">Multi-pass membrane protein</topology>
    </subcellularLocation>
</comment>
<keyword evidence="3 6" id="KW-1133">Transmembrane helix</keyword>
<keyword evidence="4 6" id="KW-0472">Membrane</keyword>
<dbReference type="OrthoDB" id="3231000at2759"/>
<evidence type="ECO:0000256" key="5">
    <source>
        <dbReference type="SAM" id="Coils"/>
    </source>
</evidence>
<evidence type="ECO:0000256" key="3">
    <source>
        <dbReference type="ARBA" id="ARBA00022989"/>
    </source>
</evidence>
<dbReference type="SUPFAM" id="SSF144083">
    <property type="entry name" value="Magnesium transport protein CorA, transmembrane region"/>
    <property type="match status" value="1"/>
</dbReference>
<organism evidence="7 8">
    <name type="scientific">Lineolata rhizophorae</name>
    <dbReference type="NCBI Taxonomy" id="578093"/>
    <lineage>
        <taxon>Eukaryota</taxon>
        <taxon>Fungi</taxon>
        <taxon>Dikarya</taxon>
        <taxon>Ascomycota</taxon>
        <taxon>Pezizomycotina</taxon>
        <taxon>Dothideomycetes</taxon>
        <taxon>Dothideomycetes incertae sedis</taxon>
        <taxon>Lineolatales</taxon>
        <taxon>Lineolataceae</taxon>
        <taxon>Lineolata</taxon>
    </lineage>
</organism>
<feature type="coiled-coil region" evidence="5">
    <location>
        <begin position="176"/>
        <end position="221"/>
    </location>
</feature>
<proteinExistence type="predicted"/>
<evidence type="ECO:0000256" key="1">
    <source>
        <dbReference type="ARBA" id="ARBA00004141"/>
    </source>
</evidence>